<keyword evidence="2" id="KW-1185">Reference proteome</keyword>
<evidence type="ECO:0000313" key="1">
    <source>
        <dbReference type="Ensembl" id="ENSORLP00000020022.2"/>
    </source>
</evidence>
<organism evidence="1 2">
    <name type="scientific">Oryzias latipes</name>
    <name type="common">Japanese rice fish</name>
    <name type="synonym">Japanese killifish</name>
    <dbReference type="NCBI Taxonomy" id="8090"/>
    <lineage>
        <taxon>Eukaryota</taxon>
        <taxon>Metazoa</taxon>
        <taxon>Chordata</taxon>
        <taxon>Craniata</taxon>
        <taxon>Vertebrata</taxon>
        <taxon>Euteleostomi</taxon>
        <taxon>Actinopterygii</taxon>
        <taxon>Neopterygii</taxon>
        <taxon>Teleostei</taxon>
        <taxon>Neoteleostei</taxon>
        <taxon>Acanthomorphata</taxon>
        <taxon>Ovalentaria</taxon>
        <taxon>Atherinomorphae</taxon>
        <taxon>Beloniformes</taxon>
        <taxon>Adrianichthyidae</taxon>
        <taxon>Oryziinae</taxon>
        <taxon>Oryzias</taxon>
    </lineage>
</organism>
<name>H2MMS6_ORYLA</name>
<accession>H2MMS6</accession>
<reference evidence="1" key="3">
    <citation type="submission" date="2025-09" db="UniProtKB">
        <authorList>
            <consortium name="Ensembl"/>
        </authorList>
    </citation>
    <scope>IDENTIFICATION</scope>
    <source>
        <strain evidence="1">Hd-rR</strain>
    </source>
</reference>
<dbReference type="Pfam" id="PF15173">
    <property type="entry name" value="FAM180"/>
    <property type="match status" value="1"/>
</dbReference>
<reference evidence="1" key="2">
    <citation type="submission" date="2025-08" db="UniProtKB">
        <authorList>
            <consortium name="Ensembl"/>
        </authorList>
    </citation>
    <scope>IDENTIFICATION</scope>
    <source>
        <strain evidence="1">Hd-rR</strain>
    </source>
</reference>
<dbReference type="PANTHER" id="PTHR34034">
    <property type="entry name" value="PROTEIN FAM180A-RELATED"/>
    <property type="match status" value="1"/>
</dbReference>
<protein>
    <submittedName>
        <fullName evidence="1">Uncharacterized protein</fullName>
    </submittedName>
</protein>
<dbReference type="Proteomes" id="UP000001038">
    <property type="component" value="Chromosome 6"/>
</dbReference>
<dbReference type="AlphaFoldDB" id="H2MMS6"/>
<sequence>MFSGMVIRDIPAAFPVSPQHNSRLGPVFDFCTFKTNTQGVTLKQQRRYPEAVIFSNVTGQRQKKKKKRRKRSVRSLCCHDLRGQGQEGRRRMRHQTGTEVLLRFGLICCFLRTCASRCRTKTLFPAASRVKRESMEVNPTFCRSRSDARLLFEILMAGIHFDPTFSVEDPELSSLRKTKNLDVICKEIIPKALPDILRLISELSHHSGHLHQEDFEHTLMTLVYTSQKMVNSVEEHQREAWARSFSGLFRALKKDLTLTD</sequence>
<dbReference type="eggNOG" id="ENOG502S335">
    <property type="taxonomic scope" value="Eukaryota"/>
</dbReference>
<evidence type="ECO:0000313" key="2">
    <source>
        <dbReference type="Proteomes" id="UP000001038"/>
    </source>
</evidence>
<reference evidence="1 2" key="1">
    <citation type="journal article" date="2007" name="Nature">
        <title>The medaka draft genome and insights into vertebrate genome evolution.</title>
        <authorList>
            <person name="Kasahara M."/>
            <person name="Naruse K."/>
            <person name="Sasaki S."/>
            <person name="Nakatani Y."/>
            <person name="Qu W."/>
            <person name="Ahsan B."/>
            <person name="Yamada T."/>
            <person name="Nagayasu Y."/>
            <person name="Doi K."/>
            <person name="Kasai Y."/>
            <person name="Jindo T."/>
            <person name="Kobayashi D."/>
            <person name="Shimada A."/>
            <person name="Toyoda A."/>
            <person name="Kuroki Y."/>
            <person name="Fujiyama A."/>
            <person name="Sasaki T."/>
            <person name="Shimizu A."/>
            <person name="Asakawa S."/>
            <person name="Shimizu N."/>
            <person name="Hashimoto S."/>
            <person name="Yang J."/>
            <person name="Lee Y."/>
            <person name="Matsushima K."/>
            <person name="Sugano S."/>
            <person name="Sakaizumi M."/>
            <person name="Narita T."/>
            <person name="Ohishi K."/>
            <person name="Haga S."/>
            <person name="Ohta F."/>
            <person name="Nomoto H."/>
            <person name="Nogata K."/>
            <person name="Morishita T."/>
            <person name="Endo T."/>
            <person name="Shin-I T."/>
            <person name="Takeda H."/>
            <person name="Morishita S."/>
            <person name="Kohara Y."/>
        </authorList>
    </citation>
    <scope>NUCLEOTIDE SEQUENCE [LARGE SCALE GENOMIC DNA]</scope>
    <source>
        <strain evidence="1 2">Hd-rR</strain>
    </source>
</reference>
<dbReference type="InParanoid" id="H2MMS6"/>
<dbReference type="PANTHER" id="PTHR34034:SF2">
    <property type="entry name" value="PROTEIN FAM180A"/>
    <property type="match status" value="1"/>
</dbReference>
<proteinExistence type="predicted"/>
<dbReference type="InterPro" id="IPR029170">
    <property type="entry name" value="FAM180"/>
</dbReference>
<dbReference type="Ensembl" id="ENSORLT00000020023.2">
    <property type="protein sequence ID" value="ENSORLP00000020022.2"/>
    <property type="gene ID" value="ENSORLG00000015995.2"/>
</dbReference>
<gene>
    <name evidence="1" type="primary">LOC101157449</name>
</gene>
<dbReference type="GeneTree" id="ENSGT00940000154479"/>
<dbReference type="HOGENOM" id="CLU_105099_0_0_1"/>